<gene>
    <name evidence="2" type="ORF">CH376_19795</name>
    <name evidence="1" type="ORF">CH380_17680</name>
</gene>
<comment type="caution">
    <text evidence="1">The sequence shown here is derived from an EMBL/GenBank/DDBJ whole genome shotgun (WGS) entry which is preliminary data.</text>
</comment>
<evidence type="ECO:0000313" key="1">
    <source>
        <dbReference type="EMBL" id="PJZ51894.1"/>
    </source>
</evidence>
<evidence type="ECO:0000313" key="2">
    <source>
        <dbReference type="EMBL" id="PJZ60163.1"/>
    </source>
</evidence>
<keyword evidence="3" id="KW-1185">Reference proteome</keyword>
<organism evidence="1 4">
    <name type="scientific">Leptospira adleri</name>
    <dbReference type="NCBI Taxonomy" id="2023186"/>
    <lineage>
        <taxon>Bacteria</taxon>
        <taxon>Pseudomonadati</taxon>
        <taxon>Spirochaetota</taxon>
        <taxon>Spirochaetia</taxon>
        <taxon>Leptospirales</taxon>
        <taxon>Leptospiraceae</taxon>
        <taxon>Leptospira</taxon>
    </lineage>
</organism>
<dbReference type="RefSeq" id="WP_100787082.1">
    <property type="nucleotide sequence ID" value="NZ_NPDU01000074.1"/>
</dbReference>
<evidence type="ECO:0000313" key="4">
    <source>
        <dbReference type="Proteomes" id="UP000232188"/>
    </source>
</evidence>
<sequence>MNPNFRILTFATMTILFSLGPLSAHKGRASFVLEEFSNLTDRIDLLKDEAVPTGKLESLLEKGGEKEKDSEIFKKALPIAKELGKTTDPLSKQKFYSELVTLFQQVIGYHDRSGAVLYHCPKTGKQWITNSETVKNPFDRKNISCIQKKEE</sequence>
<dbReference type="Proteomes" id="UP000232188">
    <property type="component" value="Unassembled WGS sequence"/>
</dbReference>
<proteinExistence type="predicted"/>
<dbReference type="EMBL" id="NPDU01000074">
    <property type="protein sequence ID" value="PJZ60163.1"/>
    <property type="molecule type" value="Genomic_DNA"/>
</dbReference>
<protein>
    <recommendedName>
        <fullName evidence="5">DUF3347 domain-containing protein</fullName>
    </recommendedName>
</protein>
<evidence type="ECO:0000313" key="3">
    <source>
        <dbReference type="Proteomes" id="UP000232149"/>
    </source>
</evidence>
<evidence type="ECO:0008006" key="5">
    <source>
        <dbReference type="Google" id="ProtNLM"/>
    </source>
</evidence>
<name>A0A2M9YK57_9LEPT</name>
<accession>A0A2M9YK57</accession>
<dbReference type="Proteomes" id="UP000232149">
    <property type="component" value="Unassembled WGS sequence"/>
</dbReference>
<dbReference type="AlphaFoldDB" id="A0A2M9YK57"/>
<dbReference type="EMBL" id="NPDV01000018">
    <property type="protein sequence ID" value="PJZ51894.1"/>
    <property type="molecule type" value="Genomic_DNA"/>
</dbReference>
<reference evidence="3 4" key="1">
    <citation type="submission" date="2017-07" db="EMBL/GenBank/DDBJ databases">
        <title>Leptospira spp. isolated from tropical soils.</title>
        <authorList>
            <person name="Thibeaux R."/>
            <person name="Iraola G."/>
            <person name="Ferres I."/>
            <person name="Bierque E."/>
            <person name="Girault D."/>
            <person name="Soupe-Gilbert M.-E."/>
            <person name="Picardeau M."/>
            <person name="Goarant C."/>
        </authorList>
    </citation>
    <scope>NUCLEOTIDE SEQUENCE [LARGE SCALE GENOMIC DNA]</scope>
    <source>
        <strain evidence="1 4">FH2-B-C1</strain>
        <strain evidence="2 3">FH2-B-D1</strain>
    </source>
</reference>